<dbReference type="EMBL" id="CAGI01000114">
    <property type="protein sequence ID" value="CCF48180.1"/>
    <property type="molecule type" value="Genomic_DNA"/>
</dbReference>
<dbReference type="InterPro" id="IPR032567">
    <property type="entry name" value="RTL1-rel"/>
</dbReference>
<evidence type="ECO:0000313" key="2">
    <source>
        <dbReference type="Proteomes" id="UP000006174"/>
    </source>
</evidence>
<gene>
    <name evidence="1" type="ORF">UHOR_12967</name>
</gene>
<dbReference type="HOGENOM" id="CLU_082828_0_0_1"/>
<evidence type="ECO:0008006" key="3">
    <source>
        <dbReference type="Google" id="ProtNLM"/>
    </source>
</evidence>
<keyword evidence="2" id="KW-1185">Reference proteome</keyword>
<accession>I2FMN7</accession>
<comment type="caution">
    <text evidence="1">The sequence shown here is derived from an EMBL/GenBank/DDBJ whole genome shotgun (WGS) entry which is preliminary data.</text>
</comment>
<dbReference type="STRING" id="1128400.I2FMN7"/>
<dbReference type="PANTHER" id="PTHR15503:SF22">
    <property type="entry name" value="TRANSPOSON TY3-I GAG POLYPROTEIN"/>
    <property type="match status" value="1"/>
</dbReference>
<dbReference type="PANTHER" id="PTHR15503">
    <property type="entry name" value="LDOC1 RELATED"/>
    <property type="match status" value="1"/>
</dbReference>
<dbReference type="InterPro" id="IPR043502">
    <property type="entry name" value="DNA/RNA_pol_sf"/>
</dbReference>
<protein>
    <recommendedName>
        <fullName evidence="3">Reverse transcriptase/retrotransposon-derived protein RNase H-like domain-containing protein</fullName>
    </recommendedName>
</protein>
<sequence length="293" mass="32220">MVQDHPAHILTNTSAGLSIVSDSFIREVKVLVANTADYNLILGFTELRRLKPTIQWDMGQLEFKAQVQERPLRWPPEAAVTGGLHTNLAKSVIGSMLLPNSAKKAVTSELKQEPAIRDSLSPRPTIHGNEFVLAASLIQAALEDRPIGVMLLDLPPLSLLAFGFVPTSTDKGIEMEVEVDRKVEADKLPHHTEHDLHLELMGDSKLPQGPLYLKGPKEMAELRKYLDENLAKGFIHPSKSLARPPVLFVPKKDGGLRLCMDYCSLNEITPQELGTIAPHRGAAIPASKGKDLY</sequence>
<dbReference type="SUPFAM" id="SSF56672">
    <property type="entry name" value="DNA/RNA polymerases"/>
    <property type="match status" value="1"/>
</dbReference>
<evidence type="ECO:0000313" key="1">
    <source>
        <dbReference type="EMBL" id="CCF48180.1"/>
    </source>
</evidence>
<dbReference type="eggNOG" id="KOG0017">
    <property type="taxonomic scope" value="Eukaryota"/>
</dbReference>
<proteinExistence type="predicted"/>
<name>I2FMN7_USTHO</name>
<organism evidence="1 2">
    <name type="scientific">Ustilago hordei</name>
    <name type="common">Barley covered smut fungus</name>
    <dbReference type="NCBI Taxonomy" id="120017"/>
    <lineage>
        <taxon>Eukaryota</taxon>
        <taxon>Fungi</taxon>
        <taxon>Dikarya</taxon>
        <taxon>Basidiomycota</taxon>
        <taxon>Ustilaginomycotina</taxon>
        <taxon>Ustilaginomycetes</taxon>
        <taxon>Ustilaginales</taxon>
        <taxon>Ustilaginaceae</taxon>
        <taxon>Ustilago</taxon>
    </lineage>
</organism>
<dbReference type="AlphaFoldDB" id="I2FMN7"/>
<dbReference type="Gene3D" id="3.10.10.10">
    <property type="entry name" value="HIV Type 1 Reverse Transcriptase, subunit A, domain 1"/>
    <property type="match status" value="1"/>
</dbReference>
<dbReference type="Proteomes" id="UP000006174">
    <property type="component" value="Unassembled WGS sequence"/>
</dbReference>
<reference evidence="1 2" key="1">
    <citation type="journal article" date="2012" name="Plant Cell">
        <title>Genome comparison of barley and maize smut fungi reveals targeted loss of RNA silencing components and species-specific presence of transposable elements.</title>
        <authorList>
            <person name="Laurie J.D."/>
            <person name="Ali S."/>
            <person name="Linning R."/>
            <person name="Mannhaupt G."/>
            <person name="Wong P."/>
            <person name="Gueldener U."/>
            <person name="Muensterkoetter M."/>
            <person name="Moore R."/>
            <person name="Kahmann R."/>
            <person name="Bakkeren G."/>
            <person name="Schirawski J."/>
        </authorList>
    </citation>
    <scope>NUCLEOTIDE SEQUENCE [LARGE SCALE GENOMIC DNA]</scope>
    <source>
        <strain evidence="2">Uh4875-4</strain>
    </source>
</reference>